<evidence type="ECO:0000259" key="7">
    <source>
        <dbReference type="PROSITE" id="PS50950"/>
    </source>
</evidence>
<dbReference type="Pfam" id="PF05485">
    <property type="entry name" value="THAP"/>
    <property type="match status" value="1"/>
</dbReference>
<keyword evidence="2 5" id="KW-0863">Zinc-finger</keyword>
<organism evidence="8 9">
    <name type="scientific">Dissostichus mawsoni</name>
    <name type="common">Antarctic cod</name>
    <dbReference type="NCBI Taxonomy" id="36200"/>
    <lineage>
        <taxon>Eukaryota</taxon>
        <taxon>Metazoa</taxon>
        <taxon>Chordata</taxon>
        <taxon>Craniata</taxon>
        <taxon>Vertebrata</taxon>
        <taxon>Euteleostomi</taxon>
        <taxon>Actinopterygii</taxon>
        <taxon>Neopterygii</taxon>
        <taxon>Teleostei</taxon>
        <taxon>Neoteleostei</taxon>
        <taxon>Acanthomorphata</taxon>
        <taxon>Eupercaria</taxon>
        <taxon>Perciformes</taxon>
        <taxon>Notothenioidei</taxon>
        <taxon>Nototheniidae</taxon>
        <taxon>Dissostichus</taxon>
    </lineage>
</organism>
<dbReference type="InterPro" id="IPR027805">
    <property type="entry name" value="Transposase_HTH_dom"/>
</dbReference>
<evidence type="ECO:0000256" key="3">
    <source>
        <dbReference type="ARBA" id="ARBA00022833"/>
    </source>
</evidence>
<dbReference type="PANTHER" id="PTHR23080">
    <property type="entry name" value="THAP DOMAIN PROTEIN"/>
    <property type="match status" value="1"/>
</dbReference>
<dbReference type="PANTHER" id="PTHR23080:SF133">
    <property type="entry name" value="SI:CH211-262I1.5-RELATED"/>
    <property type="match status" value="1"/>
</dbReference>
<dbReference type="AlphaFoldDB" id="A0A7J5Y4T6"/>
<accession>A0A7J5Y4T6</accession>
<dbReference type="GO" id="GO:0003677">
    <property type="term" value="F:DNA binding"/>
    <property type="evidence" value="ECO:0007669"/>
    <property type="project" value="UniProtKB-UniRule"/>
</dbReference>
<dbReference type="InterPro" id="IPR006612">
    <property type="entry name" value="THAP_Znf"/>
</dbReference>
<evidence type="ECO:0000256" key="4">
    <source>
        <dbReference type="ARBA" id="ARBA00023125"/>
    </source>
</evidence>
<comment type="caution">
    <text evidence="8">The sequence shown here is derived from an EMBL/GenBank/DDBJ whole genome shotgun (WGS) entry which is preliminary data.</text>
</comment>
<sequence length="274" mass="31346">MSGFRVKERRLAFQRVRKSALHCCVPLCTNSSRNNREISFHSFPIDAEGQFQPHKNTCVCSRHFQPGDLLVTAGGLKRLQKGATPVLFAWNNYELPTPRRNVWERRPRAESPTPDLTAEYEVETVAPLDHDYCLTPVMAVMANQVADESEALKIKIRELQLQLEVLQLRTRYGIQCLAGSDEDIRFYTRLVYKAIRICHIQAFPCLLEIVGACSQHQDGADHQRQGILCQQLGFLSTNNNVGLHLRDLAERFGIHRTTVSRIISTWTHLLYHLL</sequence>
<feature type="domain" description="THAP-type" evidence="7">
    <location>
        <begin position="16"/>
        <end position="88"/>
    </location>
</feature>
<keyword evidence="1" id="KW-0479">Metal-binding</keyword>
<proteinExistence type="predicted"/>
<keyword evidence="9" id="KW-1185">Reference proteome</keyword>
<evidence type="ECO:0000256" key="6">
    <source>
        <dbReference type="SAM" id="Coils"/>
    </source>
</evidence>
<dbReference type="Pfam" id="PF13613">
    <property type="entry name" value="HTH_Tnp_4"/>
    <property type="match status" value="1"/>
</dbReference>
<reference evidence="8 9" key="1">
    <citation type="submission" date="2020-03" db="EMBL/GenBank/DDBJ databases">
        <title>Dissostichus mawsoni Genome sequencing and assembly.</title>
        <authorList>
            <person name="Park H."/>
        </authorList>
    </citation>
    <scope>NUCLEOTIDE SEQUENCE [LARGE SCALE GENOMIC DNA]</scope>
    <source>
        <strain evidence="8">DM0001</strain>
        <tissue evidence="8">Muscle</tissue>
    </source>
</reference>
<evidence type="ECO:0000256" key="1">
    <source>
        <dbReference type="ARBA" id="ARBA00022723"/>
    </source>
</evidence>
<gene>
    <name evidence="8" type="ORF">F7725_007589</name>
</gene>
<evidence type="ECO:0000256" key="2">
    <source>
        <dbReference type="ARBA" id="ARBA00022771"/>
    </source>
</evidence>
<dbReference type="Proteomes" id="UP000518266">
    <property type="component" value="Unassembled WGS sequence"/>
</dbReference>
<name>A0A7J5Y4T6_DISMA</name>
<feature type="coiled-coil region" evidence="6">
    <location>
        <begin position="142"/>
        <end position="169"/>
    </location>
</feature>
<dbReference type="SMART" id="SM00980">
    <property type="entry name" value="THAP"/>
    <property type="match status" value="1"/>
</dbReference>
<dbReference type="EMBL" id="JAAKFY010000015">
    <property type="protein sequence ID" value="KAF3844426.1"/>
    <property type="molecule type" value="Genomic_DNA"/>
</dbReference>
<evidence type="ECO:0000313" key="8">
    <source>
        <dbReference type="EMBL" id="KAF3844426.1"/>
    </source>
</evidence>
<dbReference type="SUPFAM" id="SSF57716">
    <property type="entry name" value="Glucocorticoid receptor-like (DNA-binding domain)"/>
    <property type="match status" value="1"/>
</dbReference>
<dbReference type="PROSITE" id="PS50950">
    <property type="entry name" value="ZF_THAP"/>
    <property type="match status" value="1"/>
</dbReference>
<evidence type="ECO:0000256" key="5">
    <source>
        <dbReference type="PROSITE-ProRule" id="PRU00309"/>
    </source>
</evidence>
<evidence type="ECO:0000313" key="9">
    <source>
        <dbReference type="Proteomes" id="UP000518266"/>
    </source>
</evidence>
<dbReference type="GO" id="GO:0008270">
    <property type="term" value="F:zinc ion binding"/>
    <property type="evidence" value="ECO:0007669"/>
    <property type="project" value="UniProtKB-KW"/>
</dbReference>
<keyword evidence="4 5" id="KW-0238">DNA-binding</keyword>
<keyword evidence="3" id="KW-0862">Zinc</keyword>
<keyword evidence="6" id="KW-0175">Coiled coil</keyword>
<dbReference type="OrthoDB" id="10020990at2759"/>
<protein>
    <recommendedName>
        <fullName evidence="7">THAP-type domain-containing protein</fullName>
    </recommendedName>
</protein>